<name>A0A6C0F1L8_9ZZZZ</name>
<feature type="transmembrane region" description="Helical" evidence="6">
    <location>
        <begin position="116"/>
        <end position="135"/>
    </location>
</feature>
<keyword evidence="3 6" id="KW-0812">Transmembrane</keyword>
<dbReference type="InterPro" id="IPR001425">
    <property type="entry name" value="Arc/bac/fun_rhodopsins"/>
</dbReference>
<feature type="transmembrane region" description="Helical" evidence="6">
    <location>
        <begin position="141"/>
        <end position="161"/>
    </location>
</feature>
<evidence type="ECO:0000256" key="1">
    <source>
        <dbReference type="ARBA" id="ARBA00004141"/>
    </source>
</evidence>
<dbReference type="PRINTS" id="PR00251">
    <property type="entry name" value="BACTRLOPSIN"/>
</dbReference>
<feature type="transmembrane region" description="Helical" evidence="6">
    <location>
        <begin position="74"/>
        <end position="95"/>
    </location>
</feature>
<dbReference type="Gene3D" id="1.20.1070.10">
    <property type="entry name" value="Rhodopsin 7-helix transmembrane proteins"/>
    <property type="match status" value="1"/>
</dbReference>
<feature type="transmembrane region" description="Helical" evidence="6">
    <location>
        <begin position="6"/>
        <end position="29"/>
    </location>
</feature>
<accession>A0A6C0F1L8</accession>
<keyword evidence="5 6" id="KW-0472">Membrane</keyword>
<evidence type="ECO:0000313" key="7">
    <source>
        <dbReference type="EMBL" id="QHT34932.1"/>
    </source>
</evidence>
<dbReference type="Pfam" id="PF01036">
    <property type="entry name" value="Bac_rhodopsin"/>
    <property type="match status" value="1"/>
</dbReference>
<feature type="transmembrane region" description="Helical" evidence="6">
    <location>
        <begin position="202"/>
        <end position="221"/>
    </location>
</feature>
<dbReference type="EMBL" id="MN739011">
    <property type="protein sequence ID" value="QHT34932.1"/>
    <property type="molecule type" value="Genomic_DNA"/>
</dbReference>
<dbReference type="AlphaFoldDB" id="A0A6C0F1L8"/>
<dbReference type="SUPFAM" id="SSF81321">
    <property type="entry name" value="Family A G protein-coupled receptor-like"/>
    <property type="match status" value="1"/>
</dbReference>
<evidence type="ECO:0000256" key="3">
    <source>
        <dbReference type="ARBA" id="ARBA00022692"/>
    </source>
</evidence>
<proteinExistence type="inferred from homology"/>
<evidence type="ECO:0000256" key="4">
    <source>
        <dbReference type="ARBA" id="ARBA00022989"/>
    </source>
</evidence>
<keyword evidence="4 6" id="KW-1133">Transmembrane helix</keyword>
<evidence type="ECO:0000256" key="5">
    <source>
        <dbReference type="ARBA" id="ARBA00023136"/>
    </source>
</evidence>
<evidence type="ECO:0000256" key="6">
    <source>
        <dbReference type="SAM" id="Phobius"/>
    </source>
</evidence>
<organism evidence="7">
    <name type="scientific">viral metagenome</name>
    <dbReference type="NCBI Taxonomy" id="1070528"/>
    <lineage>
        <taxon>unclassified sequences</taxon>
        <taxon>metagenomes</taxon>
        <taxon>organismal metagenomes</taxon>
    </lineage>
</organism>
<reference evidence="7" key="1">
    <citation type="journal article" date="2020" name="Nature">
        <title>Giant virus diversity and host interactions through global metagenomics.</title>
        <authorList>
            <person name="Schulz F."/>
            <person name="Roux S."/>
            <person name="Paez-Espino D."/>
            <person name="Jungbluth S."/>
            <person name="Walsh D.A."/>
            <person name="Denef V.J."/>
            <person name="McMahon K.D."/>
            <person name="Konstantinidis K.T."/>
            <person name="Eloe-Fadrosh E.A."/>
            <person name="Kyrpides N.C."/>
            <person name="Woyke T."/>
        </authorList>
    </citation>
    <scope>NUCLEOTIDE SEQUENCE</scope>
    <source>
        <strain evidence="7">GVMAG-M-3300009180-1</strain>
    </source>
</reference>
<dbReference type="GO" id="GO:0016020">
    <property type="term" value="C:membrane"/>
    <property type="evidence" value="ECO:0007669"/>
    <property type="project" value="UniProtKB-SubCell"/>
</dbReference>
<comment type="similarity">
    <text evidence="2">Belongs to the archaeal/bacterial/fungal opsin family.</text>
</comment>
<sequence>MGINVHNSLILSVIIQTLAGLVDIIILFMKVPSRIFLLKQLLILEVIVQMVEGSFYAHWLWNFKAISNITPKRYADWVITTPTMLITLIFYMIFLQYEKMNRSHELEFFDLFKKNVLPISNILTLNWAMLLFGYLTEIKLLPITTGVFLGFIPFLTYYYMIYSKYAKFSNSGINIFLYFFFFWFLYGVAALFPYNIKNTCYNILDLFAKNFFGIFLAYIILNKIEGTETQQ</sequence>
<evidence type="ECO:0000256" key="2">
    <source>
        <dbReference type="ARBA" id="ARBA00008130"/>
    </source>
</evidence>
<feature type="transmembrane region" description="Helical" evidence="6">
    <location>
        <begin position="173"/>
        <end position="196"/>
    </location>
</feature>
<comment type="subcellular location">
    <subcellularLocation>
        <location evidence="1">Membrane</location>
        <topology evidence="1">Multi-pass membrane protein</topology>
    </subcellularLocation>
</comment>
<protein>
    <submittedName>
        <fullName evidence="7">Uncharacterized protein</fullName>
    </submittedName>
</protein>
<feature type="transmembrane region" description="Helical" evidence="6">
    <location>
        <begin position="41"/>
        <end position="62"/>
    </location>
</feature>